<dbReference type="SUPFAM" id="SSF50729">
    <property type="entry name" value="PH domain-like"/>
    <property type="match status" value="1"/>
</dbReference>
<evidence type="ECO:0000256" key="1">
    <source>
        <dbReference type="ARBA" id="ARBA00004529"/>
    </source>
</evidence>
<dbReference type="PANTHER" id="PTHR11202">
    <property type="entry name" value="SPROUTY-RELATED, EVH1 DOMAIN-CONTAINING PROTEIN FAMILY MEMBER"/>
    <property type="match status" value="1"/>
</dbReference>
<reference evidence="5" key="1">
    <citation type="submission" date="2019-03" db="EMBL/GenBank/DDBJ databases">
        <title>Genome sequencing and reference-guided assembly of Black Bengal Goat (Capra hircus).</title>
        <authorList>
            <person name="Siddiki A.Z."/>
            <person name="Baten A."/>
            <person name="Billah M."/>
            <person name="Alam M.A.U."/>
            <person name="Shawrob K.S.M."/>
            <person name="Saha S."/>
            <person name="Chowdhury M."/>
            <person name="Rahman A.H."/>
            <person name="Stear M."/>
            <person name="Miah G."/>
            <person name="Das G.B."/>
            <person name="Hossain M.M."/>
            <person name="Kumkum M."/>
            <person name="Islam M.S."/>
            <person name="Mollah A.M."/>
            <person name="Ahsan A."/>
            <person name="Tusar F."/>
            <person name="Khan M.K.I."/>
        </authorList>
    </citation>
    <scope>NUCLEOTIDE SEQUENCE [LARGE SCALE GENOMIC DNA]</scope>
</reference>
<accession>A0A8C2R5A5</accession>
<dbReference type="PROSITE" id="PS50229">
    <property type="entry name" value="WH1"/>
    <property type="match status" value="1"/>
</dbReference>
<feature type="domain" description="WH1" evidence="4">
    <location>
        <begin position="59"/>
        <end position="173"/>
    </location>
</feature>
<name>A0A8C2R5A5_CAPHI</name>
<dbReference type="GO" id="GO:0017124">
    <property type="term" value="F:SH3 domain binding"/>
    <property type="evidence" value="ECO:0007669"/>
    <property type="project" value="TreeGrafter"/>
</dbReference>
<evidence type="ECO:0000256" key="3">
    <source>
        <dbReference type="ARBA" id="ARBA00033193"/>
    </source>
</evidence>
<comment type="subcellular location">
    <subcellularLocation>
        <location evidence="1">Cytoplasm</location>
        <location evidence="1">Cytoskeleton</location>
        <location evidence="1">Stress fiber</location>
    </subcellularLocation>
</comment>
<dbReference type="PANTHER" id="PTHR11202:SF4">
    <property type="entry name" value="ENA_VASP-LIKE PROTEIN"/>
    <property type="match status" value="1"/>
</dbReference>
<organism evidence="5">
    <name type="scientific">Capra hircus</name>
    <name type="common">Goat</name>
    <dbReference type="NCBI Taxonomy" id="9925"/>
    <lineage>
        <taxon>Eukaryota</taxon>
        <taxon>Metazoa</taxon>
        <taxon>Chordata</taxon>
        <taxon>Craniata</taxon>
        <taxon>Vertebrata</taxon>
        <taxon>Euteleostomi</taxon>
        <taxon>Mammalia</taxon>
        <taxon>Eutheria</taxon>
        <taxon>Laurasiatheria</taxon>
        <taxon>Artiodactyla</taxon>
        <taxon>Ruminantia</taxon>
        <taxon>Pecora</taxon>
        <taxon>Bovidae</taxon>
        <taxon>Caprinae</taxon>
        <taxon>Capra</taxon>
    </lineage>
</organism>
<dbReference type="InterPro" id="IPR000697">
    <property type="entry name" value="WH1/EVH1_dom"/>
</dbReference>
<dbReference type="AlphaFoldDB" id="A0A8C2R5A5"/>
<evidence type="ECO:0000259" key="4">
    <source>
        <dbReference type="PROSITE" id="PS50229"/>
    </source>
</evidence>
<dbReference type="Pfam" id="PF00568">
    <property type="entry name" value="WH1"/>
    <property type="match status" value="1"/>
</dbReference>
<reference evidence="5" key="2">
    <citation type="submission" date="2025-08" db="UniProtKB">
        <authorList>
            <consortium name="Ensembl"/>
        </authorList>
    </citation>
    <scope>IDENTIFICATION</scope>
</reference>
<dbReference type="Gene3D" id="2.30.29.30">
    <property type="entry name" value="Pleckstrin-homology domain (PH domain)/Phosphotyrosine-binding domain (PTB)"/>
    <property type="match status" value="1"/>
</dbReference>
<dbReference type="GO" id="GO:0030838">
    <property type="term" value="P:positive regulation of actin filament polymerization"/>
    <property type="evidence" value="ECO:0007669"/>
    <property type="project" value="TreeGrafter"/>
</dbReference>
<dbReference type="FunFam" id="2.30.29.30:FF:000071">
    <property type="entry name" value="Enah/Vasp-like, isoform CRA_a"/>
    <property type="match status" value="1"/>
</dbReference>
<dbReference type="GO" id="GO:0005522">
    <property type="term" value="F:profilin binding"/>
    <property type="evidence" value="ECO:0007669"/>
    <property type="project" value="TreeGrafter"/>
</dbReference>
<protein>
    <recommendedName>
        <fullName evidence="2">Ena/VASP-like protein</fullName>
    </recommendedName>
    <alternativeName>
        <fullName evidence="3">Ena/vasodilator-stimulated phosphoprotein-like</fullName>
    </alternativeName>
</protein>
<dbReference type="GO" id="GO:0008154">
    <property type="term" value="P:actin polymerization or depolymerization"/>
    <property type="evidence" value="ECO:0007669"/>
    <property type="project" value="TreeGrafter"/>
</dbReference>
<dbReference type="Ensembl" id="ENSCHIT00010033443.1">
    <property type="protein sequence ID" value="ENSCHIP00010023604.1"/>
    <property type="gene ID" value="ENSCHIG00010017647.1"/>
</dbReference>
<sequence length="208" mass="23217">MRLDSGHDKPPNPRVCGFPLCTVRMTAPPCSPWQGLLWPPLKVLWTSAVTEVLPSRRLSASVSEQSICQARASVMVYDDTSKKWVPIKPGQQGFSRINIYHNTASNTFRVVGVKLQDQQVVINYSIVKGLKYNQATPTFHQWRDARQVYGLNFASKEEATTFSNAMLFALNIMNSQEGGVRPASVTHVYQDGEWGLTGDMSAAALRWN</sequence>
<evidence type="ECO:0000256" key="2">
    <source>
        <dbReference type="ARBA" id="ARBA00017156"/>
    </source>
</evidence>
<proteinExistence type="predicted"/>
<dbReference type="CDD" id="cd01207">
    <property type="entry name" value="EVH1_Ena_VASP-like"/>
    <property type="match status" value="1"/>
</dbReference>
<dbReference type="InterPro" id="IPR011993">
    <property type="entry name" value="PH-like_dom_sf"/>
</dbReference>
<dbReference type="GO" id="GO:0001725">
    <property type="term" value="C:stress fiber"/>
    <property type="evidence" value="ECO:0007669"/>
    <property type="project" value="UniProtKB-SubCell"/>
</dbReference>
<dbReference type="SMART" id="SM00461">
    <property type="entry name" value="WH1"/>
    <property type="match status" value="1"/>
</dbReference>
<evidence type="ECO:0000313" key="5">
    <source>
        <dbReference type="Ensembl" id="ENSCHIP00010023604.1"/>
    </source>
</evidence>